<evidence type="ECO:0000313" key="1">
    <source>
        <dbReference type="EMBL" id="RPA72949.1"/>
    </source>
</evidence>
<gene>
    <name evidence="1" type="ORF">BJ508DRAFT_334547</name>
</gene>
<proteinExistence type="predicted"/>
<name>A0A3N4HFP0_ASCIM</name>
<protein>
    <submittedName>
        <fullName evidence="1">Uncharacterized protein</fullName>
    </submittedName>
</protein>
<dbReference type="EMBL" id="ML119839">
    <property type="protein sequence ID" value="RPA72949.1"/>
    <property type="molecule type" value="Genomic_DNA"/>
</dbReference>
<sequence>MGSYKEFMFHHLLDYSLIDEFKFEETFCGYDVLQCYVKLDKILSELVEAGRETAGAARDFFCKQLEEWVNAKVAVARLGNAALFEVRSDDKLLTHSDAYYVSNEASVWVTPKIEEWMRRTSSEYLAQLNVLRTAADQTLIPSTTATAPSTSAKATPAIATAALATASTNPQCSKGGWWSANHASPAQLSFTDGELRQRIANDGTEVGVQYKGCNYLGCQRYGNKFTSYAEAQKHANEAHGNRRPVICGEELDRGGICYAESSSRGNWLDHRKTFSAHTKIADEPARL</sequence>
<accession>A0A3N4HFP0</accession>
<dbReference type="Proteomes" id="UP000275078">
    <property type="component" value="Unassembled WGS sequence"/>
</dbReference>
<keyword evidence="2" id="KW-1185">Reference proteome</keyword>
<evidence type="ECO:0000313" key="2">
    <source>
        <dbReference type="Proteomes" id="UP000275078"/>
    </source>
</evidence>
<reference evidence="1 2" key="1">
    <citation type="journal article" date="2018" name="Nat. Ecol. Evol.">
        <title>Pezizomycetes genomes reveal the molecular basis of ectomycorrhizal truffle lifestyle.</title>
        <authorList>
            <person name="Murat C."/>
            <person name="Payen T."/>
            <person name="Noel B."/>
            <person name="Kuo A."/>
            <person name="Morin E."/>
            <person name="Chen J."/>
            <person name="Kohler A."/>
            <person name="Krizsan K."/>
            <person name="Balestrini R."/>
            <person name="Da Silva C."/>
            <person name="Montanini B."/>
            <person name="Hainaut M."/>
            <person name="Levati E."/>
            <person name="Barry K.W."/>
            <person name="Belfiori B."/>
            <person name="Cichocki N."/>
            <person name="Clum A."/>
            <person name="Dockter R.B."/>
            <person name="Fauchery L."/>
            <person name="Guy J."/>
            <person name="Iotti M."/>
            <person name="Le Tacon F."/>
            <person name="Lindquist E.A."/>
            <person name="Lipzen A."/>
            <person name="Malagnac F."/>
            <person name="Mello A."/>
            <person name="Molinier V."/>
            <person name="Miyauchi S."/>
            <person name="Poulain J."/>
            <person name="Riccioni C."/>
            <person name="Rubini A."/>
            <person name="Sitrit Y."/>
            <person name="Splivallo R."/>
            <person name="Traeger S."/>
            <person name="Wang M."/>
            <person name="Zifcakova L."/>
            <person name="Wipf D."/>
            <person name="Zambonelli A."/>
            <person name="Paolocci F."/>
            <person name="Nowrousian M."/>
            <person name="Ottonello S."/>
            <person name="Baldrian P."/>
            <person name="Spatafora J.W."/>
            <person name="Henrissat B."/>
            <person name="Nagy L.G."/>
            <person name="Aury J.M."/>
            <person name="Wincker P."/>
            <person name="Grigoriev I.V."/>
            <person name="Bonfante P."/>
            <person name="Martin F.M."/>
        </authorList>
    </citation>
    <scope>NUCLEOTIDE SEQUENCE [LARGE SCALE GENOMIC DNA]</scope>
    <source>
        <strain evidence="1 2">RN42</strain>
    </source>
</reference>
<dbReference type="AlphaFoldDB" id="A0A3N4HFP0"/>
<organism evidence="1 2">
    <name type="scientific">Ascobolus immersus RN42</name>
    <dbReference type="NCBI Taxonomy" id="1160509"/>
    <lineage>
        <taxon>Eukaryota</taxon>
        <taxon>Fungi</taxon>
        <taxon>Dikarya</taxon>
        <taxon>Ascomycota</taxon>
        <taxon>Pezizomycotina</taxon>
        <taxon>Pezizomycetes</taxon>
        <taxon>Pezizales</taxon>
        <taxon>Ascobolaceae</taxon>
        <taxon>Ascobolus</taxon>
    </lineage>
</organism>